<dbReference type="GO" id="GO:0005524">
    <property type="term" value="F:ATP binding"/>
    <property type="evidence" value="ECO:0007669"/>
    <property type="project" value="UniProtKB-UniRule"/>
</dbReference>
<dbReference type="ExpressionAtlas" id="F6HV82">
    <property type="expression patterns" value="baseline and differential"/>
</dbReference>
<keyword evidence="10" id="KW-0677">Repeat</keyword>
<dbReference type="GO" id="GO:0005886">
    <property type="term" value="C:plasma membrane"/>
    <property type="evidence" value="ECO:0000318"/>
    <property type="project" value="GO_Central"/>
</dbReference>
<keyword evidence="14 22" id="KW-1133">Transmembrane helix</keyword>
<comment type="subcellular location">
    <subcellularLocation>
        <location evidence="1">Cell membrane</location>
    </subcellularLocation>
    <subcellularLocation>
        <location evidence="2">Membrane</location>
        <topology evidence="2">Single-pass type I membrane protein</topology>
    </subcellularLocation>
</comment>
<keyword evidence="5" id="KW-0597">Phosphoprotein</keyword>
<protein>
    <recommendedName>
        <fullName evidence="3">non-specific serine/threonine protein kinase</fullName>
        <ecNumber evidence="3">2.7.11.1</ecNumber>
    </recommendedName>
</protein>
<dbReference type="InterPro" id="IPR055414">
    <property type="entry name" value="LRR_R13L4/SHOC2-like"/>
</dbReference>
<dbReference type="Pfam" id="PF00560">
    <property type="entry name" value="LRR_1"/>
    <property type="match status" value="1"/>
</dbReference>
<keyword evidence="7" id="KW-0808">Transferase</keyword>
<dbReference type="Proteomes" id="UP000009183">
    <property type="component" value="Chromosome 14"/>
</dbReference>
<evidence type="ECO:0000256" key="18">
    <source>
        <dbReference type="ARBA" id="ARBA00047899"/>
    </source>
</evidence>
<dbReference type="EMBL" id="FN596252">
    <property type="protein sequence ID" value="CCB58600.1"/>
    <property type="molecule type" value="Genomic_DNA"/>
</dbReference>
<dbReference type="PRINTS" id="PR00019">
    <property type="entry name" value="LEURICHRPT"/>
</dbReference>
<dbReference type="eggNOG" id="KOG0619">
    <property type="taxonomic scope" value="Eukaryota"/>
</dbReference>
<feature type="transmembrane region" description="Helical" evidence="22">
    <location>
        <begin position="351"/>
        <end position="373"/>
    </location>
</feature>
<dbReference type="Gene3D" id="3.80.10.10">
    <property type="entry name" value="Ribonuclease Inhibitor"/>
    <property type="match status" value="3"/>
</dbReference>
<evidence type="ECO:0000256" key="11">
    <source>
        <dbReference type="ARBA" id="ARBA00022741"/>
    </source>
</evidence>
<dbReference type="GO" id="GO:0038023">
    <property type="term" value="F:signaling receptor activity"/>
    <property type="evidence" value="ECO:0000318"/>
    <property type="project" value="GO_Central"/>
</dbReference>
<evidence type="ECO:0000256" key="5">
    <source>
        <dbReference type="ARBA" id="ARBA00022553"/>
    </source>
</evidence>
<evidence type="ECO:0000256" key="14">
    <source>
        <dbReference type="ARBA" id="ARBA00022989"/>
    </source>
</evidence>
<keyword evidence="11 20" id="KW-0547">Nucleotide-binding</keyword>
<proteinExistence type="predicted"/>
<evidence type="ECO:0000256" key="12">
    <source>
        <dbReference type="ARBA" id="ARBA00022777"/>
    </source>
</evidence>
<dbReference type="FunFam" id="3.80.10.10:FF:000672">
    <property type="entry name" value="Leucine Rich Repeat family protein, expressed"/>
    <property type="match status" value="1"/>
</dbReference>
<dbReference type="PROSITE" id="PS00107">
    <property type="entry name" value="PROTEIN_KINASE_ATP"/>
    <property type="match status" value="1"/>
</dbReference>
<dbReference type="Pfam" id="PF00069">
    <property type="entry name" value="Pkinase"/>
    <property type="match status" value="1"/>
</dbReference>
<comment type="catalytic activity">
    <reaction evidence="19">
        <text>L-seryl-[protein] + ATP = O-phospho-L-seryl-[protein] + ADP + H(+)</text>
        <dbReference type="Rhea" id="RHEA:17989"/>
        <dbReference type="Rhea" id="RHEA-COMP:9863"/>
        <dbReference type="Rhea" id="RHEA-COMP:11604"/>
        <dbReference type="ChEBI" id="CHEBI:15378"/>
        <dbReference type="ChEBI" id="CHEBI:29999"/>
        <dbReference type="ChEBI" id="CHEBI:30616"/>
        <dbReference type="ChEBI" id="CHEBI:83421"/>
        <dbReference type="ChEBI" id="CHEBI:456216"/>
        <dbReference type="EC" id="2.7.11.1"/>
    </reaction>
</comment>
<dbReference type="Gene3D" id="3.30.200.20">
    <property type="entry name" value="Phosphorylase Kinase, domain 1"/>
    <property type="match status" value="1"/>
</dbReference>
<evidence type="ECO:0000256" key="2">
    <source>
        <dbReference type="ARBA" id="ARBA00004479"/>
    </source>
</evidence>
<feature type="domain" description="Protein kinase" evidence="23">
    <location>
        <begin position="417"/>
        <end position="685"/>
    </location>
</feature>
<dbReference type="InterPro" id="IPR001611">
    <property type="entry name" value="Leu-rich_rpt"/>
</dbReference>
<dbReference type="InterPro" id="IPR008266">
    <property type="entry name" value="Tyr_kinase_AS"/>
</dbReference>
<evidence type="ECO:0000256" key="3">
    <source>
        <dbReference type="ARBA" id="ARBA00012513"/>
    </source>
</evidence>
<dbReference type="Pfam" id="PF13855">
    <property type="entry name" value="LRR_8"/>
    <property type="match status" value="1"/>
</dbReference>
<keyword evidence="4" id="KW-0723">Serine/threonine-protein kinase</keyword>
<feature type="non-terminal residue" evidence="24">
    <location>
        <position position="1"/>
    </location>
</feature>
<keyword evidence="16" id="KW-0675">Receptor</keyword>
<dbReference type="FunFam" id="3.80.10.10:FF:001129">
    <property type="entry name" value="Uncharacterized protein"/>
    <property type="match status" value="1"/>
</dbReference>
<comment type="catalytic activity">
    <reaction evidence="18">
        <text>L-threonyl-[protein] + ATP = O-phospho-L-threonyl-[protein] + ADP + H(+)</text>
        <dbReference type="Rhea" id="RHEA:46608"/>
        <dbReference type="Rhea" id="RHEA-COMP:11060"/>
        <dbReference type="Rhea" id="RHEA-COMP:11605"/>
        <dbReference type="ChEBI" id="CHEBI:15378"/>
        <dbReference type="ChEBI" id="CHEBI:30013"/>
        <dbReference type="ChEBI" id="CHEBI:30616"/>
        <dbReference type="ChEBI" id="CHEBI:61977"/>
        <dbReference type="ChEBI" id="CHEBI:456216"/>
        <dbReference type="EC" id="2.7.11.1"/>
    </reaction>
</comment>
<evidence type="ECO:0000256" key="22">
    <source>
        <dbReference type="SAM" id="Phobius"/>
    </source>
</evidence>
<evidence type="ECO:0000256" key="7">
    <source>
        <dbReference type="ARBA" id="ARBA00022679"/>
    </source>
</evidence>
<feature type="region of interest" description="Disordered" evidence="21">
    <location>
        <begin position="1"/>
        <end position="22"/>
    </location>
</feature>
<keyword evidence="17" id="KW-0325">Glycoprotein</keyword>
<evidence type="ECO:0000256" key="10">
    <source>
        <dbReference type="ARBA" id="ARBA00022737"/>
    </source>
</evidence>
<evidence type="ECO:0000256" key="8">
    <source>
        <dbReference type="ARBA" id="ARBA00022692"/>
    </source>
</evidence>
<dbReference type="HOGENOM" id="CLU_000288_22_1_1"/>
<evidence type="ECO:0000256" key="1">
    <source>
        <dbReference type="ARBA" id="ARBA00004236"/>
    </source>
</evidence>
<keyword evidence="12" id="KW-0418">Kinase</keyword>
<feature type="non-terminal residue" evidence="24">
    <location>
        <position position="758"/>
    </location>
</feature>
<accession>F6HV82</accession>
<dbReference type="FunFam" id="3.80.10.10:FF:000931">
    <property type="entry name" value="MDIS1-interacting receptor like kinase 2"/>
    <property type="match status" value="1"/>
</dbReference>
<evidence type="ECO:0000256" key="13">
    <source>
        <dbReference type="ARBA" id="ARBA00022840"/>
    </source>
</evidence>
<dbReference type="InterPro" id="IPR011009">
    <property type="entry name" value="Kinase-like_dom_sf"/>
</dbReference>
<dbReference type="SMART" id="SM00369">
    <property type="entry name" value="LRR_TYP"/>
    <property type="match status" value="5"/>
</dbReference>
<dbReference type="SUPFAM" id="SSF52058">
    <property type="entry name" value="L domain-like"/>
    <property type="match status" value="1"/>
</dbReference>
<keyword evidence="6" id="KW-0433">Leucine-rich repeat</keyword>
<dbReference type="PaxDb" id="29760-VIT_14s0066g02680.t01"/>
<sequence length="758" mass="84419">VEKEALLESGWWSGETDHDHDSDHCDWSGITCNEEGHVIAVYYRASGELSKLKFSSFPSLRTIDLHDGRLSGRIPHQIGSLTKVIYLDLSRNELSGSIPDQIATLTKLTYLDLSRNELSGSIPPQINTLTSLNYLDLSHNELNGRIPQQIGTLIRLTHLDLYSNELSGSIPDEIDTLTELAYLDLSNNVLNGSIPHQLGALAKLTYFDLSWNELSGDIPSSFGHLSNLISLCLNNNQINGPIPEDIGNLEDLVDLDLSSNSISGKIPSQIQNLKRLENLNLSRNKLSGAIPPSLTYDYKWTSIDLSYNDLEGHIPFELQFESPPGVFEHNKHLCGEIRHWPHCKKGQKITLILVISLLATLCIAFAFLKFLLLPRKMRKMRHMSASAAETRRGDLFSVWDYDGTIAYQDIIQSTENFDIKYCVGVGGYGSVYRAQLPCGKVVALKKLHGWEREEPTYLKSFENEAQILSKIRHRNIVKLHGFCLHRRSMFLVYQFMERGSLFCMLSHEVEALELDWTKRLNVVKSIAHALSYMHHDCSPPIIHRDISSNNVLLNSQLEAFVSDFGTARLLDPDSSIQTLLVGTYGYIAPELAYTMTVTKKCDVYSFGVVALETMMGKHPREVITSLSSSSGQDILLRDVLDPRLALPENPQVAKDIVFVVLLALKCIHSNPQSRPTMQQISYKLLGDIPFPKLPLPGRVGLDTNVTLESGGGGTYEVRQISNGKNGVCGIYCCGAAGDGAHGGILRAFAIKLKKILLH</sequence>
<keyword evidence="13 20" id="KW-0067">ATP-binding</keyword>
<dbReference type="InterPro" id="IPR032675">
    <property type="entry name" value="LRR_dom_sf"/>
</dbReference>
<dbReference type="SMART" id="SM00365">
    <property type="entry name" value="LRR_SD22"/>
    <property type="match status" value="5"/>
</dbReference>
<evidence type="ECO:0000313" key="25">
    <source>
        <dbReference type="Proteomes" id="UP000009183"/>
    </source>
</evidence>
<dbReference type="Gene3D" id="1.10.510.10">
    <property type="entry name" value="Transferase(Phosphotransferase) domain 1"/>
    <property type="match status" value="1"/>
</dbReference>
<evidence type="ECO:0000313" key="24">
    <source>
        <dbReference type="EMBL" id="CCB58600.1"/>
    </source>
</evidence>
<dbReference type="Pfam" id="PF23598">
    <property type="entry name" value="LRR_14"/>
    <property type="match status" value="1"/>
</dbReference>
<evidence type="ECO:0000256" key="21">
    <source>
        <dbReference type="SAM" id="MobiDB-lite"/>
    </source>
</evidence>
<gene>
    <name evidence="24" type="ordered locus">VIT_14s0066g02680</name>
</gene>
<dbReference type="AlphaFoldDB" id="F6HV82"/>
<evidence type="ECO:0000256" key="16">
    <source>
        <dbReference type="ARBA" id="ARBA00023170"/>
    </source>
</evidence>
<feature type="binding site" evidence="20">
    <location>
        <position position="445"/>
    </location>
    <ligand>
        <name>ATP</name>
        <dbReference type="ChEBI" id="CHEBI:30616"/>
    </ligand>
</feature>
<dbReference type="InParanoid" id="F6HV82"/>
<dbReference type="PANTHER" id="PTHR48053:SF126">
    <property type="entry name" value="MDIS1-INTERACTING RECEPTOR LIKE KINASE 2-LIKE ISOFORM X1"/>
    <property type="match status" value="1"/>
</dbReference>
<keyword evidence="15 22" id="KW-0472">Membrane</keyword>
<dbReference type="InterPro" id="IPR051716">
    <property type="entry name" value="Plant_RL_S/T_kinase"/>
</dbReference>
<evidence type="ECO:0000256" key="4">
    <source>
        <dbReference type="ARBA" id="ARBA00022527"/>
    </source>
</evidence>
<evidence type="ECO:0000256" key="20">
    <source>
        <dbReference type="PROSITE-ProRule" id="PRU10141"/>
    </source>
</evidence>
<keyword evidence="25" id="KW-1185">Reference proteome</keyword>
<organism evidence="24 25">
    <name type="scientific">Vitis vinifera</name>
    <name type="common">Grape</name>
    <dbReference type="NCBI Taxonomy" id="29760"/>
    <lineage>
        <taxon>Eukaryota</taxon>
        <taxon>Viridiplantae</taxon>
        <taxon>Streptophyta</taxon>
        <taxon>Embryophyta</taxon>
        <taxon>Tracheophyta</taxon>
        <taxon>Spermatophyta</taxon>
        <taxon>Magnoliopsida</taxon>
        <taxon>eudicotyledons</taxon>
        <taxon>Gunneridae</taxon>
        <taxon>Pentapetalae</taxon>
        <taxon>rosids</taxon>
        <taxon>Vitales</taxon>
        <taxon>Vitaceae</taxon>
        <taxon>Viteae</taxon>
        <taxon>Vitis</taxon>
    </lineage>
</organism>
<dbReference type="InterPro" id="IPR017441">
    <property type="entry name" value="Protein_kinase_ATP_BS"/>
</dbReference>
<dbReference type="PROSITE" id="PS50011">
    <property type="entry name" value="PROTEIN_KINASE_DOM"/>
    <property type="match status" value="1"/>
</dbReference>
<name>F6HV82_VITVI</name>
<keyword evidence="9" id="KW-0732">Signal</keyword>
<evidence type="ECO:0000256" key="6">
    <source>
        <dbReference type="ARBA" id="ARBA00022614"/>
    </source>
</evidence>
<keyword evidence="8 22" id="KW-0812">Transmembrane</keyword>
<dbReference type="SUPFAM" id="SSF56112">
    <property type="entry name" value="Protein kinase-like (PK-like)"/>
    <property type="match status" value="1"/>
</dbReference>
<evidence type="ECO:0000256" key="9">
    <source>
        <dbReference type="ARBA" id="ARBA00022729"/>
    </source>
</evidence>
<dbReference type="GO" id="GO:0009755">
    <property type="term" value="P:hormone-mediated signaling pathway"/>
    <property type="evidence" value="ECO:0000318"/>
    <property type="project" value="GO_Central"/>
</dbReference>
<dbReference type="FunFam" id="1.10.510.10:FF:000445">
    <property type="entry name" value="MDIS1-interacting receptor like kinase 2"/>
    <property type="match status" value="1"/>
</dbReference>
<dbReference type="GO" id="GO:0004674">
    <property type="term" value="F:protein serine/threonine kinase activity"/>
    <property type="evidence" value="ECO:0007669"/>
    <property type="project" value="UniProtKB-KW"/>
</dbReference>
<dbReference type="FunFam" id="3.30.200.20:FF:000309">
    <property type="entry name" value="Leucine-rich repeat receptor protein kinase MSP1"/>
    <property type="match status" value="1"/>
</dbReference>
<dbReference type="EC" id="2.7.11.1" evidence="3"/>
<evidence type="ECO:0000256" key="19">
    <source>
        <dbReference type="ARBA" id="ARBA00048679"/>
    </source>
</evidence>
<dbReference type="InterPro" id="IPR003591">
    <property type="entry name" value="Leu-rich_rpt_typical-subtyp"/>
</dbReference>
<reference evidence="25" key="1">
    <citation type="journal article" date="2007" name="Nature">
        <title>The grapevine genome sequence suggests ancestral hexaploidization in major angiosperm phyla.</title>
        <authorList>
            <consortium name="The French-Italian Public Consortium for Grapevine Genome Characterization."/>
            <person name="Jaillon O."/>
            <person name="Aury J.-M."/>
            <person name="Noel B."/>
            <person name="Policriti A."/>
            <person name="Clepet C."/>
            <person name="Casagrande A."/>
            <person name="Choisne N."/>
            <person name="Aubourg S."/>
            <person name="Vitulo N."/>
            <person name="Jubin C."/>
            <person name="Vezzi A."/>
            <person name="Legeai F."/>
            <person name="Hugueney P."/>
            <person name="Dasilva C."/>
            <person name="Horner D."/>
            <person name="Mica E."/>
            <person name="Jublot D."/>
            <person name="Poulain J."/>
            <person name="Bruyere C."/>
            <person name="Billault A."/>
            <person name="Segurens B."/>
            <person name="Gouyvenoux M."/>
            <person name="Ugarte E."/>
            <person name="Cattonaro F."/>
            <person name="Anthouard V."/>
            <person name="Vico V."/>
            <person name="Del Fabbro C."/>
            <person name="Alaux M."/>
            <person name="Di Gaspero G."/>
            <person name="Dumas V."/>
            <person name="Felice N."/>
            <person name="Paillard S."/>
            <person name="Juman I."/>
            <person name="Moroldo M."/>
            <person name="Scalabrin S."/>
            <person name="Canaguier A."/>
            <person name="Le Clainche I."/>
            <person name="Malacrida G."/>
            <person name="Durand E."/>
            <person name="Pesole G."/>
            <person name="Laucou V."/>
            <person name="Chatelet P."/>
            <person name="Merdinoglu D."/>
            <person name="Delledonne M."/>
            <person name="Pezzotti M."/>
            <person name="Lecharny A."/>
            <person name="Scarpelli C."/>
            <person name="Artiguenave F."/>
            <person name="Pe M.E."/>
            <person name="Valle G."/>
            <person name="Morgante M."/>
            <person name="Caboche M."/>
            <person name="Adam-Blondon A.-F."/>
            <person name="Weissenbach J."/>
            <person name="Quetier F."/>
            <person name="Wincker P."/>
        </authorList>
    </citation>
    <scope>NUCLEOTIDE SEQUENCE [LARGE SCALE GENOMIC DNA]</scope>
    <source>
        <strain evidence="25">cv. Pinot noir / PN40024</strain>
    </source>
</reference>
<dbReference type="InterPro" id="IPR000719">
    <property type="entry name" value="Prot_kinase_dom"/>
</dbReference>
<evidence type="ECO:0000259" key="23">
    <source>
        <dbReference type="PROSITE" id="PS50011"/>
    </source>
</evidence>
<dbReference type="PROSITE" id="PS00109">
    <property type="entry name" value="PROTEIN_KINASE_TYR"/>
    <property type="match status" value="1"/>
</dbReference>
<dbReference type="PANTHER" id="PTHR48053">
    <property type="entry name" value="LEUCINE RICH REPEAT FAMILY PROTEIN, EXPRESSED"/>
    <property type="match status" value="1"/>
</dbReference>
<evidence type="ECO:0000256" key="17">
    <source>
        <dbReference type="ARBA" id="ARBA00023180"/>
    </source>
</evidence>
<evidence type="ECO:0000256" key="15">
    <source>
        <dbReference type="ARBA" id="ARBA00023136"/>
    </source>
</evidence>